<keyword evidence="2" id="KW-1185">Reference proteome</keyword>
<evidence type="ECO:0000313" key="2">
    <source>
        <dbReference type="Proteomes" id="UP000256845"/>
    </source>
</evidence>
<name>A0A3D9H4M7_9PROT</name>
<dbReference type="Proteomes" id="UP000256845">
    <property type="component" value="Unassembled WGS sequence"/>
</dbReference>
<dbReference type="EMBL" id="QRDW01000017">
    <property type="protein sequence ID" value="RED44121.1"/>
    <property type="molecule type" value="Genomic_DNA"/>
</dbReference>
<sequence length="102" mass="11708">MDTVTIRARVPEHLWQLREKIKQGLALFYLYQNSPDLPKSQNGKTRWVTLKLTKAENERLERFMSSRNLTNADVLRGSLSLIERELSGSIPINSADVRNLVA</sequence>
<comment type="caution">
    <text evidence="1">The sequence shown here is derived from an EMBL/GenBank/DDBJ whole genome shotgun (WGS) entry which is preliminary data.</text>
</comment>
<gene>
    <name evidence="1" type="ORF">DFP90_11724</name>
</gene>
<organism evidence="1 2">
    <name type="scientific">Aestuariispira insulae</name>
    <dbReference type="NCBI Taxonomy" id="1461337"/>
    <lineage>
        <taxon>Bacteria</taxon>
        <taxon>Pseudomonadati</taxon>
        <taxon>Pseudomonadota</taxon>
        <taxon>Alphaproteobacteria</taxon>
        <taxon>Rhodospirillales</taxon>
        <taxon>Kiloniellaceae</taxon>
        <taxon>Aestuariispira</taxon>
    </lineage>
</organism>
<proteinExistence type="predicted"/>
<dbReference type="AlphaFoldDB" id="A0A3D9H4M7"/>
<evidence type="ECO:0000313" key="1">
    <source>
        <dbReference type="EMBL" id="RED44121.1"/>
    </source>
</evidence>
<reference evidence="1 2" key="1">
    <citation type="submission" date="2018-07" db="EMBL/GenBank/DDBJ databases">
        <title>Genomic Encyclopedia of Type Strains, Phase III (KMG-III): the genomes of soil and plant-associated and newly described type strains.</title>
        <authorList>
            <person name="Whitman W."/>
        </authorList>
    </citation>
    <scope>NUCLEOTIDE SEQUENCE [LARGE SCALE GENOMIC DNA]</scope>
    <source>
        <strain evidence="1 2">CECT 8488</strain>
    </source>
</reference>
<protein>
    <submittedName>
        <fullName evidence="1">Uncharacterized protein</fullName>
    </submittedName>
</protein>
<accession>A0A3D9H4M7</accession>